<keyword evidence="2" id="KW-1185">Reference proteome</keyword>
<dbReference type="AlphaFoldDB" id="A0A4Y1ZW01"/>
<gene>
    <name evidence="1" type="ORF">AVEN_95166_1</name>
</gene>
<reference evidence="1 2" key="1">
    <citation type="journal article" date="2019" name="Sci. Rep.">
        <title>Orb-weaving spider Araneus ventricosus genome elucidates the spidroin gene catalogue.</title>
        <authorList>
            <person name="Kono N."/>
            <person name="Nakamura H."/>
            <person name="Ohtoshi R."/>
            <person name="Moran D.A.P."/>
            <person name="Shinohara A."/>
            <person name="Yoshida Y."/>
            <person name="Fujiwara M."/>
            <person name="Mori M."/>
            <person name="Tomita M."/>
            <person name="Arakawa K."/>
        </authorList>
    </citation>
    <scope>NUCLEOTIDE SEQUENCE [LARGE SCALE GENOMIC DNA]</scope>
</reference>
<evidence type="ECO:0000313" key="2">
    <source>
        <dbReference type="Proteomes" id="UP000499080"/>
    </source>
</evidence>
<dbReference type="EMBL" id="BGPR01154239">
    <property type="protein sequence ID" value="GBL71028.1"/>
    <property type="molecule type" value="Genomic_DNA"/>
</dbReference>
<name>A0A4Y1ZW01_ARAVE</name>
<proteinExistence type="predicted"/>
<organism evidence="1 2">
    <name type="scientific">Araneus ventricosus</name>
    <name type="common">Orbweaver spider</name>
    <name type="synonym">Epeira ventricosa</name>
    <dbReference type="NCBI Taxonomy" id="182803"/>
    <lineage>
        <taxon>Eukaryota</taxon>
        <taxon>Metazoa</taxon>
        <taxon>Ecdysozoa</taxon>
        <taxon>Arthropoda</taxon>
        <taxon>Chelicerata</taxon>
        <taxon>Arachnida</taxon>
        <taxon>Araneae</taxon>
        <taxon>Araneomorphae</taxon>
        <taxon>Entelegynae</taxon>
        <taxon>Araneoidea</taxon>
        <taxon>Araneidae</taxon>
        <taxon>Araneus</taxon>
    </lineage>
</organism>
<sequence length="94" mass="10220">MVANSNCVEKVGYIKHGVVGKELSPENTIKTVKYMVGESGFIWGCMATGGVEELVFTSGIMDRLIYLDILKNSLQKCADEHVLGKISSSCKTMS</sequence>
<dbReference type="InterPro" id="IPR036397">
    <property type="entry name" value="RNaseH_sf"/>
</dbReference>
<dbReference type="Gene3D" id="3.30.420.10">
    <property type="entry name" value="Ribonuclease H-like superfamily/Ribonuclease H"/>
    <property type="match status" value="1"/>
</dbReference>
<dbReference type="Proteomes" id="UP000499080">
    <property type="component" value="Unassembled WGS sequence"/>
</dbReference>
<evidence type="ECO:0000313" key="1">
    <source>
        <dbReference type="EMBL" id="GBL71028.1"/>
    </source>
</evidence>
<protein>
    <submittedName>
        <fullName evidence="1">Uncharacterized protein</fullName>
    </submittedName>
</protein>
<accession>A0A4Y1ZW01</accession>
<comment type="caution">
    <text evidence="1">The sequence shown here is derived from an EMBL/GenBank/DDBJ whole genome shotgun (WGS) entry which is preliminary data.</text>
</comment>
<dbReference type="GO" id="GO:0003676">
    <property type="term" value="F:nucleic acid binding"/>
    <property type="evidence" value="ECO:0007669"/>
    <property type="project" value="InterPro"/>
</dbReference>